<dbReference type="OrthoDB" id="68090at2759"/>
<evidence type="ECO:0000259" key="12">
    <source>
        <dbReference type="Pfam" id="PF08577"/>
    </source>
</evidence>
<dbReference type="VEuPathDB" id="FungiDB:PV07_01091"/>
<keyword evidence="4" id="KW-0488">Methylation</keyword>
<sequence length="415" mass="44407">MSFVAVLEKSGHTLPVGCLLGILSLQTHFLRISCFGREAPSNVIPDVAMAPASGNALSADSILDYMVKSLPTPPPDSEQSTLIKDPFAAIALFSHACMLAVGFRLVGLGEDHKIEARSDPQDAQPLPSEWDKSSSYAFRYAHSQSAMEYLIKVNRLGGKAIIFGAGMGDDKTASFEVKANDYTSEGSIKEATTTSDKVPALRNVFISSGRIADLASLFKLNIIQKLAPGIQKAGYEDAASTLEQPRRHEETRPPERDPLRDDHPPPARPYPFDDPLAIPPRRPHPPGDFPPPGFEDEYEINRPPRGMPPGHQPFGNIGERDLYPPGLGPHDPLRMGPGGGFHGGGGMHPTFDDPLFGGQGGQRPYDPQVPPGARYDPVGPGDGPPNLRGGPRFPGGGGRGWGNNPFGGFGSGDFI</sequence>
<evidence type="ECO:0000256" key="11">
    <source>
        <dbReference type="SAM" id="MobiDB-lite"/>
    </source>
</evidence>
<dbReference type="RefSeq" id="XP_016254520.1">
    <property type="nucleotide sequence ID" value="XM_016387592.1"/>
</dbReference>
<gene>
    <name evidence="14" type="ORF">PV07_01091</name>
</gene>
<proteinExistence type="inferred from homology"/>
<dbReference type="Pfam" id="PF11566">
    <property type="entry name" value="PI31_Prot_N"/>
    <property type="match status" value="1"/>
</dbReference>
<organism evidence="14 15">
    <name type="scientific">Cladophialophora immunda</name>
    <dbReference type="NCBI Taxonomy" id="569365"/>
    <lineage>
        <taxon>Eukaryota</taxon>
        <taxon>Fungi</taxon>
        <taxon>Dikarya</taxon>
        <taxon>Ascomycota</taxon>
        <taxon>Pezizomycotina</taxon>
        <taxon>Eurotiomycetes</taxon>
        <taxon>Chaetothyriomycetidae</taxon>
        <taxon>Chaetothyriales</taxon>
        <taxon>Herpotrichiellaceae</taxon>
        <taxon>Cladophialophora</taxon>
    </lineage>
</organism>
<dbReference type="GO" id="GO:0000502">
    <property type="term" value="C:proteasome complex"/>
    <property type="evidence" value="ECO:0007669"/>
    <property type="project" value="UniProtKB-KW"/>
</dbReference>
<evidence type="ECO:0000256" key="5">
    <source>
        <dbReference type="ARBA" id="ARBA00022490"/>
    </source>
</evidence>
<dbReference type="HOGENOM" id="CLU_044125_2_0_1"/>
<feature type="region of interest" description="Disordered" evidence="11">
    <location>
        <begin position="237"/>
        <end position="415"/>
    </location>
</feature>
<dbReference type="PANTHER" id="PTHR13266">
    <property type="entry name" value="PROTEASOME INHIBITOR"/>
    <property type="match status" value="1"/>
</dbReference>
<keyword evidence="15" id="KW-1185">Reference proteome</keyword>
<dbReference type="InterPro" id="IPR045128">
    <property type="entry name" value="PI31-like"/>
</dbReference>
<dbReference type="AlphaFoldDB" id="A0A0D2DF18"/>
<evidence type="ECO:0000256" key="2">
    <source>
        <dbReference type="ARBA" id="ARBA00004496"/>
    </source>
</evidence>
<keyword evidence="5" id="KW-0963">Cytoplasm</keyword>
<name>A0A0D2DF18_9EURO</name>
<evidence type="ECO:0000256" key="4">
    <source>
        <dbReference type="ARBA" id="ARBA00022481"/>
    </source>
</evidence>
<dbReference type="Proteomes" id="UP000054466">
    <property type="component" value="Unassembled WGS sequence"/>
</dbReference>
<dbReference type="GO" id="GO:0043161">
    <property type="term" value="P:proteasome-mediated ubiquitin-dependent protein catabolic process"/>
    <property type="evidence" value="ECO:0007669"/>
    <property type="project" value="InterPro"/>
</dbReference>
<evidence type="ECO:0000313" key="15">
    <source>
        <dbReference type="Proteomes" id="UP000054466"/>
    </source>
</evidence>
<accession>A0A0D2DF18</accession>
<comment type="similarity">
    <text evidence="3">Belongs to the proteasome inhibitor PI31 family.</text>
</comment>
<dbReference type="STRING" id="569365.A0A0D2DF18"/>
<feature type="compositionally biased region" description="Gly residues" evidence="11">
    <location>
        <begin position="392"/>
        <end position="415"/>
    </location>
</feature>
<feature type="domain" description="PI31 proteasome regulator C-terminal" evidence="12">
    <location>
        <begin position="317"/>
        <end position="380"/>
    </location>
</feature>
<dbReference type="Pfam" id="PF08577">
    <property type="entry name" value="PI31_Prot_C"/>
    <property type="match status" value="1"/>
</dbReference>
<evidence type="ECO:0000313" key="14">
    <source>
        <dbReference type="EMBL" id="KIW34304.1"/>
    </source>
</evidence>
<reference evidence="14 15" key="1">
    <citation type="submission" date="2015-01" db="EMBL/GenBank/DDBJ databases">
        <title>The Genome Sequence of Cladophialophora immunda CBS83496.</title>
        <authorList>
            <consortium name="The Broad Institute Genomics Platform"/>
            <person name="Cuomo C."/>
            <person name="de Hoog S."/>
            <person name="Gorbushina A."/>
            <person name="Stielow B."/>
            <person name="Teixiera M."/>
            <person name="Abouelleil A."/>
            <person name="Chapman S.B."/>
            <person name="Priest M."/>
            <person name="Young S.K."/>
            <person name="Wortman J."/>
            <person name="Nusbaum C."/>
            <person name="Birren B."/>
        </authorList>
    </citation>
    <scope>NUCLEOTIDE SEQUENCE [LARGE SCALE GENOMIC DNA]</scope>
    <source>
        <strain evidence="14 15">CBS 83496</strain>
    </source>
</reference>
<keyword evidence="6" id="KW-0597">Phosphoprotein</keyword>
<dbReference type="InterPro" id="IPR021625">
    <property type="entry name" value="PI31_Prot_N"/>
</dbReference>
<keyword evidence="8" id="KW-0647">Proteasome</keyword>
<feature type="compositionally biased region" description="Gly residues" evidence="11">
    <location>
        <begin position="336"/>
        <end position="347"/>
    </location>
</feature>
<feature type="domain" description="PI31 proteasome regulator N-terminal" evidence="13">
    <location>
        <begin position="83"/>
        <end position="232"/>
    </location>
</feature>
<evidence type="ECO:0000256" key="1">
    <source>
        <dbReference type="ARBA" id="ARBA00004240"/>
    </source>
</evidence>
<feature type="compositionally biased region" description="Basic and acidic residues" evidence="11">
    <location>
        <begin position="244"/>
        <end position="265"/>
    </location>
</feature>
<dbReference type="GO" id="GO:0070628">
    <property type="term" value="F:proteasome binding"/>
    <property type="evidence" value="ECO:0007669"/>
    <property type="project" value="InterPro"/>
</dbReference>
<evidence type="ECO:0000259" key="13">
    <source>
        <dbReference type="Pfam" id="PF11566"/>
    </source>
</evidence>
<protein>
    <submittedName>
        <fullName evidence="14">Uncharacterized protein</fullName>
    </submittedName>
</protein>
<dbReference type="PANTHER" id="PTHR13266:SF1">
    <property type="entry name" value="PROTEASOME INHIBITOR PI31 SUBUNIT"/>
    <property type="match status" value="1"/>
</dbReference>
<comment type="subcellular location">
    <subcellularLocation>
        <location evidence="2">Cytoplasm</location>
    </subcellularLocation>
    <subcellularLocation>
        <location evidence="1">Endoplasmic reticulum</location>
    </subcellularLocation>
</comment>
<dbReference type="GO" id="GO:0005783">
    <property type="term" value="C:endoplasmic reticulum"/>
    <property type="evidence" value="ECO:0007669"/>
    <property type="project" value="UniProtKB-SubCell"/>
</dbReference>
<dbReference type="EMBL" id="KN847040">
    <property type="protein sequence ID" value="KIW34304.1"/>
    <property type="molecule type" value="Genomic_DNA"/>
</dbReference>
<dbReference type="GO" id="GO:0004866">
    <property type="term" value="F:endopeptidase inhibitor activity"/>
    <property type="evidence" value="ECO:0007669"/>
    <property type="project" value="InterPro"/>
</dbReference>
<keyword evidence="9" id="KW-0007">Acetylation</keyword>
<evidence type="ECO:0000256" key="10">
    <source>
        <dbReference type="ARBA" id="ARBA00024805"/>
    </source>
</evidence>
<evidence type="ECO:0000256" key="9">
    <source>
        <dbReference type="ARBA" id="ARBA00022990"/>
    </source>
</evidence>
<evidence type="ECO:0000256" key="7">
    <source>
        <dbReference type="ARBA" id="ARBA00022824"/>
    </source>
</evidence>
<evidence type="ECO:0000256" key="8">
    <source>
        <dbReference type="ARBA" id="ARBA00022942"/>
    </source>
</evidence>
<dbReference type="InterPro" id="IPR013886">
    <property type="entry name" value="PI31_Prot_C"/>
</dbReference>
<keyword evidence="7" id="KW-0256">Endoplasmic reticulum</keyword>
<evidence type="ECO:0000256" key="3">
    <source>
        <dbReference type="ARBA" id="ARBA00006405"/>
    </source>
</evidence>
<dbReference type="GeneID" id="27340285"/>
<dbReference type="Gene3D" id="3.40.1000.30">
    <property type="match status" value="1"/>
</dbReference>
<comment type="function">
    <text evidence="10">Plays an important role in control of proteasome function. Inhibits the hydrolysis of protein and peptide substrates by the 20S proteasome. Also inhibits the activation of the proteasome by the proteasome regulatory proteins PA700 and PA28.</text>
</comment>
<evidence type="ECO:0000256" key="6">
    <source>
        <dbReference type="ARBA" id="ARBA00022553"/>
    </source>
</evidence>